<sequence length="185" mass="20209">MILTDSNRPPRRLRGRSEPPRLAVFGVTAADVVTAVGGFVCDHVMAGWNVMVVLEEPDDDPAARRGLRILGVTATDLDSVALPLPEWPDVLLIAAPLYSRRGPVRRQVAVTSRRPTTELLLWGGDTGGAEFAGWVRSPRRMSYAAMAFKQQALRALNAAGALDETERVLCRRDQVSPERRGIVNA</sequence>
<dbReference type="OrthoDB" id="4716951at2"/>
<reference evidence="1 2" key="1">
    <citation type="journal article" date="2012" name="J. Bacteriol.">
        <title>Genome sequence of Mycobacterium hassiacum DSM 44199, a rare source of heat-stable mycobacterial proteins.</title>
        <authorList>
            <person name="Tiago I."/>
            <person name="Maranha A."/>
            <person name="Mendes V."/>
            <person name="Alarico S."/>
            <person name="Moynihan P.J."/>
            <person name="Clarke A.J."/>
            <person name="Macedo-Ribeiro S."/>
            <person name="Pereira P.J."/>
            <person name="Empadinhas N."/>
        </authorList>
    </citation>
    <scope>NUCLEOTIDE SEQUENCE [LARGE SCALE GENOMIC DNA]</scope>
    <source>
        <strain evidence="2">DSM 44199 / CIP 105218 / JCM 12690 / 3849</strain>
    </source>
</reference>
<evidence type="ECO:0000313" key="2">
    <source>
        <dbReference type="Proteomes" id="UP000006265"/>
    </source>
</evidence>
<keyword evidence="2" id="KW-1185">Reference proteome</keyword>
<gene>
    <name evidence="1" type="ORF">C731_4814</name>
</gene>
<comment type="caution">
    <text evidence="1">The sequence shown here is derived from an EMBL/GenBank/DDBJ whole genome shotgun (WGS) entry which is preliminary data.</text>
</comment>
<dbReference type="eggNOG" id="ENOG5031VZZ">
    <property type="taxonomic scope" value="Bacteria"/>
</dbReference>
<dbReference type="Proteomes" id="UP000006265">
    <property type="component" value="Unassembled WGS sequence"/>
</dbReference>
<dbReference type="AlphaFoldDB" id="K5B729"/>
<dbReference type="EMBL" id="AMRA01000155">
    <property type="protein sequence ID" value="EKF21228.1"/>
    <property type="molecule type" value="Genomic_DNA"/>
</dbReference>
<organism evidence="1 2">
    <name type="scientific">Mycolicibacterium hassiacum (strain DSM 44199 / CIP 105218 / JCM 12690 / 3849)</name>
    <name type="common">Mycobacterium hassiacum</name>
    <dbReference type="NCBI Taxonomy" id="1122247"/>
    <lineage>
        <taxon>Bacteria</taxon>
        <taxon>Bacillati</taxon>
        <taxon>Actinomycetota</taxon>
        <taxon>Actinomycetes</taxon>
        <taxon>Mycobacteriales</taxon>
        <taxon>Mycobacteriaceae</taxon>
        <taxon>Mycolicibacterium</taxon>
    </lineage>
</organism>
<dbReference type="STRING" id="1122247.GCA_000379865_00986"/>
<name>K5B729_MYCHD</name>
<proteinExistence type="predicted"/>
<dbReference type="PATRIC" id="fig|1122247.3.peg.4614"/>
<evidence type="ECO:0000313" key="1">
    <source>
        <dbReference type="EMBL" id="EKF21228.1"/>
    </source>
</evidence>
<protein>
    <submittedName>
        <fullName evidence="1">Uncharacterized protein</fullName>
    </submittedName>
</protein>
<dbReference type="RefSeq" id="WP_005632576.1">
    <property type="nucleotide sequence ID" value="NZ_AMRA01000155.1"/>
</dbReference>
<accession>K5B729</accession>